<reference evidence="1" key="1">
    <citation type="journal article" date="2014" name="Front. Microbiol.">
        <title>High frequency of phylogenetically diverse reductive dehalogenase-homologous genes in deep subseafloor sedimentary metagenomes.</title>
        <authorList>
            <person name="Kawai M."/>
            <person name="Futagami T."/>
            <person name="Toyoda A."/>
            <person name="Takaki Y."/>
            <person name="Nishi S."/>
            <person name="Hori S."/>
            <person name="Arai W."/>
            <person name="Tsubouchi T."/>
            <person name="Morono Y."/>
            <person name="Uchiyama I."/>
            <person name="Ito T."/>
            <person name="Fujiyama A."/>
            <person name="Inagaki F."/>
            <person name="Takami H."/>
        </authorList>
    </citation>
    <scope>NUCLEOTIDE SEQUENCE</scope>
    <source>
        <strain evidence="1">Expedition CK06-06</strain>
    </source>
</reference>
<organism evidence="1">
    <name type="scientific">marine sediment metagenome</name>
    <dbReference type="NCBI Taxonomy" id="412755"/>
    <lineage>
        <taxon>unclassified sequences</taxon>
        <taxon>metagenomes</taxon>
        <taxon>ecological metagenomes</taxon>
    </lineage>
</organism>
<protein>
    <submittedName>
        <fullName evidence="1">Uncharacterized protein</fullName>
    </submittedName>
</protein>
<name>X1R2E9_9ZZZZ</name>
<dbReference type="AlphaFoldDB" id="X1R2E9"/>
<gene>
    <name evidence="1" type="ORF">S12H4_18222</name>
</gene>
<accession>X1R2E9</accession>
<comment type="caution">
    <text evidence="1">The sequence shown here is derived from an EMBL/GenBank/DDBJ whole genome shotgun (WGS) entry which is preliminary data.</text>
</comment>
<evidence type="ECO:0000313" key="1">
    <source>
        <dbReference type="EMBL" id="GAI74718.1"/>
    </source>
</evidence>
<proteinExistence type="predicted"/>
<sequence length="103" mass="12313">MNKTIEYAKYLNPDFAVFSITTVYPGTELFKSYISQEQIDINDFCAPKIYENENFTKVDLDKMLSRAKKEFYFRPRYILWHLTRIRSWQEFLTGVRAGYSMLG</sequence>
<dbReference type="EMBL" id="BARW01008982">
    <property type="protein sequence ID" value="GAI74718.1"/>
    <property type="molecule type" value="Genomic_DNA"/>
</dbReference>